<evidence type="ECO:0000256" key="6">
    <source>
        <dbReference type="ARBA" id="ARBA00023032"/>
    </source>
</evidence>
<evidence type="ECO:0000313" key="11">
    <source>
        <dbReference type="EMBL" id="TDH59143.1"/>
    </source>
</evidence>
<organism evidence="11 12">
    <name type="scientific">Dankookia rubra</name>
    <dbReference type="NCBI Taxonomy" id="1442381"/>
    <lineage>
        <taxon>Bacteria</taxon>
        <taxon>Pseudomonadati</taxon>
        <taxon>Pseudomonadota</taxon>
        <taxon>Alphaproteobacteria</taxon>
        <taxon>Acetobacterales</taxon>
        <taxon>Roseomonadaceae</taxon>
        <taxon>Dankookia</taxon>
    </lineage>
</organism>
<dbReference type="NCBIfam" id="TIGR02139">
    <property type="entry name" value="permease_CysT"/>
    <property type="match status" value="1"/>
</dbReference>
<keyword evidence="3 9" id="KW-0813">Transport</keyword>
<evidence type="ECO:0000256" key="2">
    <source>
        <dbReference type="ARBA" id="ARBA00011779"/>
    </source>
</evidence>
<keyword evidence="12" id="KW-1185">Reference proteome</keyword>
<feature type="transmembrane region" description="Helical" evidence="9">
    <location>
        <begin position="147"/>
        <end position="171"/>
    </location>
</feature>
<evidence type="ECO:0000256" key="3">
    <source>
        <dbReference type="ARBA" id="ARBA00022448"/>
    </source>
</evidence>
<feature type="transmembrane region" description="Helical" evidence="9">
    <location>
        <begin position="112"/>
        <end position="135"/>
    </location>
</feature>
<proteinExistence type="inferred from homology"/>
<evidence type="ECO:0000256" key="9">
    <source>
        <dbReference type="RuleBase" id="RU366001"/>
    </source>
</evidence>
<feature type="transmembrane region" description="Helical" evidence="9">
    <location>
        <begin position="70"/>
        <end position="100"/>
    </location>
</feature>
<comment type="caution">
    <text evidence="9">Lacks conserved residue(s) required for the propagation of feature annotation.</text>
</comment>
<name>A0A4R5Q921_9PROT</name>
<dbReference type="InterPro" id="IPR000515">
    <property type="entry name" value="MetI-like"/>
</dbReference>
<feature type="domain" description="ABC transmembrane type-1" evidence="10">
    <location>
        <begin position="74"/>
        <end position="282"/>
    </location>
</feature>
<feature type="transmembrane region" description="Helical" evidence="9">
    <location>
        <begin position="23"/>
        <end position="50"/>
    </location>
</feature>
<comment type="function">
    <text evidence="8">Part of the ABC transporter complex CysAWTP (TC 3.A.1.6.1) involved in sulfate/thiosulfate import. Probably responsible for the translocation of the substrate across the membrane.</text>
</comment>
<dbReference type="Gene3D" id="1.10.3720.10">
    <property type="entry name" value="MetI-like"/>
    <property type="match status" value="1"/>
</dbReference>
<dbReference type="OrthoDB" id="9804629at2"/>
<dbReference type="GO" id="GO:0005886">
    <property type="term" value="C:plasma membrane"/>
    <property type="evidence" value="ECO:0007669"/>
    <property type="project" value="UniProtKB-SubCell"/>
</dbReference>
<evidence type="ECO:0000256" key="5">
    <source>
        <dbReference type="ARBA" id="ARBA00022989"/>
    </source>
</evidence>
<dbReference type="PANTHER" id="PTHR30406:SF8">
    <property type="entry name" value="SULFATE TRANSPORT SYSTEM PERMEASE PROTEIN CYST"/>
    <property type="match status" value="1"/>
</dbReference>
<dbReference type="AlphaFoldDB" id="A0A4R5Q921"/>
<dbReference type="RefSeq" id="WP_133292035.1">
    <property type="nucleotide sequence ID" value="NZ_SMSJ01000078.1"/>
</dbReference>
<evidence type="ECO:0000256" key="4">
    <source>
        <dbReference type="ARBA" id="ARBA00022692"/>
    </source>
</evidence>
<dbReference type="PANTHER" id="PTHR30406">
    <property type="entry name" value="SULFATE TRANSPORT SYSTEM PERMEASE PROTEIN"/>
    <property type="match status" value="1"/>
</dbReference>
<keyword evidence="5 9" id="KW-1133">Transmembrane helix</keyword>
<gene>
    <name evidence="11" type="primary">cysT</name>
    <name evidence="11" type="ORF">E2C06_28825</name>
</gene>
<comment type="subunit">
    <text evidence="2">The complex is composed of two ATP-binding proteins (CysA), two transmembrane proteins (CysT and CysW) and a solute-binding protein (CysP).</text>
</comment>
<comment type="function">
    <text evidence="9">Part of the ABC transporter complex (TC 3.A.1.6.1) involved in sulfate/thiosulfate import.</text>
</comment>
<dbReference type="NCBIfam" id="TIGR00969">
    <property type="entry name" value="3a0106s02"/>
    <property type="match status" value="1"/>
</dbReference>
<keyword evidence="6 9" id="KW-0764">Sulfate transport</keyword>
<comment type="subcellular location">
    <subcellularLocation>
        <location evidence="1">Cell membrane</location>
        <topology evidence="1">Multi-pass membrane protein</topology>
    </subcellularLocation>
</comment>
<dbReference type="Pfam" id="PF00528">
    <property type="entry name" value="BPD_transp_1"/>
    <property type="match status" value="1"/>
</dbReference>
<evidence type="ECO:0000313" key="12">
    <source>
        <dbReference type="Proteomes" id="UP000295096"/>
    </source>
</evidence>
<dbReference type="EMBL" id="SMSJ01000078">
    <property type="protein sequence ID" value="TDH59143.1"/>
    <property type="molecule type" value="Genomic_DNA"/>
</dbReference>
<dbReference type="InterPro" id="IPR035906">
    <property type="entry name" value="MetI-like_sf"/>
</dbReference>
<dbReference type="InterPro" id="IPR011865">
    <property type="entry name" value="CysT_permease"/>
</dbReference>
<protein>
    <recommendedName>
        <fullName evidence="9">Sulfate transport system permease protein CysT</fullName>
    </recommendedName>
</protein>
<evidence type="ECO:0000256" key="7">
    <source>
        <dbReference type="ARBA" id="ARBA00023136"/>
    </source>
</evidence>
<dbReference type="SUPFAM" id="SSF161098">
    <property type="entry name" value="MetI-like"/>
    <property type="match status" value="1"/>
</dbReference>
<feature type="transmembrane region" description="Helical" evidence="9">
    <location>
        <begin position="261"/>
        <end position="281"/>
    </location>
</feature>
<dbReference type="InterPro" id="IPR005667">
    <property type="entry name" value="Sulph_transpt2"/>
</dbReference>
<keyword evidence="7 9" id="KW-0472">Membrane</keyword>
<evidence type="ECO:0000259" key="10">
    <source>
        <dbReference type="PROSITE" id="PS50928"/>
    </source>
</evidence>
<dbReference type="PROSITE" id="PS50928">
    <property type="entry name" value="ABC_TM1"/>
    <property type="match status" value="1"/>
</dbReference>
<keyword evidence="4 9" id="KW-0812">Transmembrane</keyword>
<evidence type="ECO:0000256" key="8">
    <source>
        <dbReference type="ARBA" id="ARBA00025323"/>
    </source>
</evidence>
<comment type="similarity">
    <text evidence="9">Belongs to the binding-protein-dependent transport system permease family. CysTW subfamily.</text>
</comment>
<dbReference type="CDD" id="cd06261">
    <property type="entry name" value="TM_PBP2"/>
    <property type="match status" value="1"/>
</dbReference>
<sequence length="291" mass="30800">MGGSVAPLHLEPRRTVLRARRRVLPGFDLALGTTLLWLSTIVLVPLSALALRPWELGVAGLIESLTEPRILAALRLSFGGALLAAALNVPLGLLIAWVLTRYRFPGRRLADAMVDLPFALPTAVAGVALTALYAPNGWLGAPIAAAFGWRVAFTPAGAVVALAFVGLPFVVRTVEPVLRDLPLDAEEAAATLGATRAQTLRRVVFPALAPALLTGFGLAFARAVGEYGSVIFIAGNMPMVSEIAPLLIVTRLEQYDYAGPAAVGLAMLTLSFVILLVLNLLQRVLRPGRHT</sequence>
<dbReference type="GO" id="GO:0015419">
    <property type="term" value="F:ABC-type sulfate transporter activity"/>
    <property type="evidence" value="ECO:0007669"/>
    <property type="project" value="UniProtKB-UniRule"/>
</dbReference>
<dbReference type="FunFam" id="1.10.3720.10:FF:000004">
    <property type="entry name" value="Sulfate transport system permease protein CysT"/>
    <property type="match status" value="1"/>
</dbReference>
<feature type="transmembrane region" description="Helical" evidence="9">
    <location>
        <begin position="203"/>
        <end position="221"/>
    </location>
</feature>
<reference evidence="11 12" key="1">
    <citation type="journal article" date="2016" name="J. Microbiol.">
        <title>Dankookia rubra gen. nov., sp. nov., an alphaproteobacterium isolated from sediment of a shallow stream.</title>
        <authorList>
            <person name="Kim W.H."/>
            <person name="Kim D.H."/>
            <person name="Kang K."/>
            <person name="Ahn T.Y."/>
        </authorList>
    </citation>
    <scope>NUCLEOTIDE SEQUENCE [LARGE SCALE GENOMIC DNA]</scope>
    <source>
        <strain evidence="11 12">JCM30602</strain>
    </source>
</reference>
<evidence type="ECO:0000256" key="1">
    <source>
        <dbReference type="ARBA" id="ARBA00004651"/>
    </source>
</evidence>
<comment type="caution">
    <text evidence="11">The sequence shown here is derived from an EMBL/GenBank/DDBJ whole genome shotgun (WGS) entry which is preliminary data.</text>
</comment>
<dbReference type="Proteomes" id="UP000295096">
    <property type="component" value="Unassembled WGS sequence"/>
</dbReference>
<accession>A0A4R5Q921</accession>